<gene>
    <name evidence="1" type="ORF">SAMN05421842_12954</name>
</gene>
<dbReference type="OrthoDB" id="1938555at2"/>
<organism evidence="1 2">
    <name type="scientific">Clostridium uliginosum</name>
    <dbReference type="NCBI Taxonomy" id="119641"/>
    <lineage>
        <taxon>Bacteria</taxon>
        <taxon>Bacillati</taxon>
        <taxon>Bacillota</taxon>
        <taxon>Clostridia</taxon>
        <taxon>Eubacteriales</taxon>
        <taxon>Clostridiaceae</taxon>
        <taxon>Clostridium</taxon>
    </lineage>
</organism>
<name>A0A1I1R2X0_9CLOT</name>
<evidence type="ECO:0000313" key="1">
    <source>
        <dbReference type="EMBL" id="SFD28655.1"/>
    </source>
</evidence>
<accession>A0A1I1R2X0</accession>
<evidence type="ECO:0000313" key="2">
    <source>
        <dbReference type="Proteomes" id="UP000199263"/>
    </source>
</evidence>
<dbReference type="Proteomes" id="UP000199263">
    <property type="component" value="Unassembled WGS sequence"/>
</dbReference>
<dbReference type="RefSeq" id="WP_139209559.1">
    <property type="nucleotide sequence ID" value="NZ_FOMG01000029.1"/>
</dbReference>
<protein>
    <submittedName>
        <fullName evidence="1">Uncharacterized protein</fullName>
    </submittedName>
</protein>
<sequence>MKLDEVDLIQSRTSHCDTTQTNQIEVKYIHPVYGCNPVYIKYEGNLIKGFSDCTLCFQATLY</sequence>
<proteinExistence type="predicted"/>
<dbReference type="AlphaFoldDB" id="A0A1I1R2X0"/>
<dbReference type="EMBL" id="FOMG01000029">
    <property type="protein sequence ID" value="SFD28655.1"/>
    <property type="molecule type" value="Genomic_DNA"/>
</dbReference>
<keyword evidence="2" id="KW-1185">Reference proteome</keyword>
<reference evidence="1 2" key="1">
    <citation type="submission" date="2016-10" db="EMBL/GenBank/DDBJ databases">
        <authorList>
            <person name="de Groot N.N."/>
        </authorList>
    </citation>
    <scope>NUCLEOTIDE SEQUENCE [LARGE SCALE GENOMIC DNA]</scope>
    <source>
        <strain evidence="1 2">DSM 12992</strain>
    </source>
</reference>